<accession>A0A937W7G3</accession>
<organism evidence="1 2">
    <name type="scientific">Tectimicrobiota bacterium</name>
    <dbReference type="NCBI Taxonomy" id="2528274"/>
    <lineage>
        <taxon>Bacteria</taxon>
        <taxon>Pseudomonadati</taxon>
        <taxon>Nitrospinota/Tectimicrobiota group</taxon>
        <taxon>Candidatus Tectimicrobiota</taxon>
    </lineage>
</organism>
<gene>
    <name evidence="1" type="ORF">FJZ47_25340</name>
</gene>
<dbReference type="CDD" id="cd00093">
    <property type="entry name" value="HTH_XRE"/>
    <property type="match status" value="1"/>
</dbReference>
<evidence type="ECO:0000313" key="1">
    <source>
        <dbReference type="EMBL" id="MBM3227105.1"/>
    </source>
</evidence>
<dbReference type="InterPro" id="IPR010982">
    <property type="entry name" value="Lambda_DNA-bd_dom_sf"/>
</dbReference>
<name>A0A937W7G3_UNCTE</name>
<proteinExistence type="predicted"/>
<dbReference type="AlphaFoldDB" id="A0A937W7G3"/>
<dbReference type="GO" id="GO:0003677">
    <property type="term" value="F:DNA binding"/>
    <property type="evidence" value="ECO:0007669"/>
    <property type="project" value="InterPro"/>
</dbReference>
<reference evidence="1" key="1">
    <citation type="submission" date="2019-03" db="EMBL/GenBank/DDBJ databases">
        <title>Lake Tanganyika Metagenome-Assembled Genomes (MAGs).</title>
        <authorList>
            <person name="Tran P."/>
        </authorList>
    </citation>
    <scope>NUCLEOTIDE SEQUENCE</scope>
    <source>
        <strain evidence="1">K_DeepCast_65m_m2_066</strain>
    </source>
</reference>
<dbReference type="Proteomes" id="UP000712673">
    <property type="component" value="Unassembled WGS sequence"/>
</dbReference>
<evidence type="ECO:0000313" key="2">
    <source>
        <dbReference type="Proteomes" id="UP000712673"/>
    </source>
</evidence>
<dbReference type="InterPro" id="IPR001387">
    <property type="entry name" value="Cro/C1-type_HTH"/>
</dbReference>
<sequence>MSLPFVDRYPLGMPCSTTSAQGAMRDRVYNLLIRVGGVLGIPGTTSADSGATPDHAFITQAQTNSGVHMPESQAPRAAILELRRVSGLTWDQLARLFGITRRSLHFWASGKPLTPAHEERLHRLLATVRQLDRGSAHANRTLLLGVHADGCIPFDLLVAEQYERVLALLGPGHAPTRPHPAALAVDARAARAPYAPEDMAGALPDRVHIEVGQVRVPRVTRGRP</sequence>
<protein>
    <submittedName>
        <fullName evidence="1">XRE family transcriptional regulator</fullName>
    </submittedName>
</protein>
<comment type="caution">
    <text evidence="1">The sequence shown here is derived from an EMBL/GenBank/DDBJ whole genome shotgun (WGS) entry which is preliminary data.</text>
</comment>
<dbReference type="EMBL" id="VGLS01001194">
    <property type="protein sequence ID" value="MBM3227105.1"/>
    <property type="molecule type" value="Genomic_DNA"/>
</dbReference>
<dbReference type="SUPFAM" id="SSF47413">
    <property type="entry name" value="lambda repressor-like DNA-binding domains"/>
    <property type="match status" value="1"/>
</dbReference>